<keyword evidence="10" id="KW-1185">Reference proteome</keyword>
<dbReference type="PANTHER" id="PTHR33602:SF1">
    <property type="entry name" value="REGULATORY PROTEIN RECX FAMILY PROTEIN"/>
    <property type="match status" value="1"/>
</dbReference>
<organism evidence="9 10">
    <name type="scientific">Planococcus massiliensis</name>
    <dbReference type="NCBI Taxonomy" id="1499687"/>
    <lineage>
        <taxon>Bacteria</taxon>
        <taxon>Bacillati</taxon>
        <taxon>Bacillota</taxon>
        <taxon>Bacilli</taxon>
        <taxon>Bacillales</taxon>
        <taxon>Caryophanaceae</taxon>
        <taxon>Planococcus</taxon>
    </lineage>
</organism>
<dbReference type="Pfam" id="PF21982">
    <property type="entry name" value="RecX_HTH1"/>
    <property type="match status" value="1"/>
</dbReference>
<dbReference type="InterPro" id="IPR053925">
    <property type="entry name" value="RecX_HTH_3rd"/>
</dbReference>
<feature type="domain" description="RecX third three-helical" evidence="7">
    <location>
        <begin position="155"/>
        <end position="202"/>
    </location>
</feature>
<dbReference type="Proteomes" id="UP000043699">
    <property type="component" value="Unassembled WGS sequence"/>
</dbReference>
<evidence type="ECO:0000259" key="7">
    <source>
        <dbReference type="Pfam" id="PF21981"/>
    </source>
</evidence>
<accession>A0A098EP29</accession>
<name>A0A098EP29_9BACL</name>
<evidence type="ECO:0000256" key="3">
    <source>
        <dbReference type="ARBA" id="ARBA00018111"/>
    </source>
</evidence>
<dbReference type="GO" id="GO:0005737">
    <property type="term" value="C:cytoplasm"/>
    <property type="evidence" value="ECO:0007669"/>
    <property type="project" value="UniProtKB-SubCell"/>
</dbReference>
<gene>
    <name evidence="5 9" type="primary">recX</name>
    <name evidence="9" type="ORF">BN1080_02558</name>
</gene>
<evidence type="ECO:0000256" key="1">
    <source>
        <dbReference type="ARBA" id="ARBA00004496"/>
    </source>
</evidence>
<proteinExistence type="inferred from homology"/>
<dbReference type="GO" id="GO:0006282">
    <property type="term" value="P:regulation of DNA repair"/>
    <property type="evidence" value="ECO:0007669"/>
    <property type="project" value="UniProtKB-UniRule"/>
</dbReference>
<keyword evidence="4 5" id="KW-0963">Cytoplasm</keyword>
<dbReference type="Pfam" id="PF02631">
    <property type="entry name" value="RecX_HTH2"/>
    <property type="match status" value="1"/>
</dbReference>
<dbReference type="EMBL" id="CCXS01000001">
    <property type="protein sequence ID" value="CEG23560.1"/>
    <property type="molecule type" value="Genomic_DNA"/>
</dbReference>
<evidence type="ECO:0000313" key="10">
    <source>
        <dbReference type="Proteomes" id="UP000043699"/>
    </source>
</evidence>
<dbReference type="PANTHER" id="PTHR33602">
    <property type="entry name" value="REGULATORY PROTEIN RECX FAMILY PROTEIN"/>
    <property type="match status" value="1"/>
</dbReference>
<dbReference type="OrthoDB" id="5421057at2"/>
<dbReference type="STRING" id="1499687.BN1080_02558"/>
<dbReference type="RefSeq" id="WP_052652392.1">
    <property type="nucleotide sequence ID" value="NZ_CCXS01000001.1"/>
</dbReference>
<feature type="domain" description="RecX first three-helical" evidence="8">
    <location>
        <begin position="62"/>
        <end position="101"/>
    </location>
</feature>
<feature type="domain" description="RecX third three-helical" evidence="7">
    <location>
        <begin position="212"/>
        <end position="260"/>
    </location>
</feature>
<dbReference type="NCBIfam" id="NF010733">
    <property type="entry name" value="PRK14135.1"/>
    <property type="match status" value="1"/>
</dbReference>
<dbReference type="InterPro" id="IPR053926">
    <property type="entry name" value="RecX_HTH_1st"/>
</dbReference>
<dbReference type="Pfam" id="PF21981">
    <property type="entry name" value="RecX_HTH3"/>
    <property type="match status" value="2"/>
</dbReference>
<dbReference type="Gene3D" id="1.10.10.10">
    <property type="entry name" value="Winged helix-like DNA-binding domain superfamily/Winged helix DNA-binding domain"/>
    <property type="match status" value="4"/>
</dbReference>
<comment type="similarity">
    <text evidence="2 5">Belongs to the RecX family.</text>
</comment>
<dbReference type="HAMAP" id="MF_01114">
    <property type="entry name" value="RecX"/>
    <property type="match status" value="1"/>
</dbReference>
<protein>
    <recommendedName>
        <fullName evidence="3 5">Regulatory protein RecX</fullName>
    </recommendedName>
</protein>
<dbReference type="InterPro" id="IPR036388">
    <property type="entry name" value="WH-like_DNA-bd_sf"/>
</dbReference>
<evidence type="ECO:0000313" key="9">
    <source>
        <dbReference type="EMBL" id="CEG23560.1"/>
    </source>
</evidence>
<evidence type="ECO:0000256" key="5">
    <source>
        <dbReference type="HAMAP-Rule" id="MF_01114"/>
    </source>
</evidence>
<evidence type="ECO:0000259" key="6">
    <source>
        <dbReference type="Pfam" id="PF02631"/>
    </source>
</evidence>
<dbReference type="AlphaFoldDB" id="A0A098EP29"/>
<sequence length="269" mass="31530">MPIISKITQGKKNPERYNIFFEDKFAFSVDEAVLVRYQLTKGKELDQWTIEEMAFEDQIRKAYNTALHYLGFRMRSEGEVRTKLKEKEYGEAVIDEAIKKLYVHKFLDDRAFSEALMRTQMNSGKKGPRAIQQDMQKKGIDKQMQKEVLDSYTEEEQLEIARGLAEKIAAKEKMKTPSQVKQKISDFLMRKGYSYTLISQAIEELELEKDDDQWTDIVNEQGDKLWRKHSHKLTGYDLKSKVKQGLYQKGFPAEVINDYLDKKEQENDG</sequence>
<dbReference type="InterPro" id="IPR003783">
    <property type="entry name" value="Regulatory_RecX"/>
</dbReference>
<comment type="function">
    <text evidence="5">Modulates RecA activity.</text>
</comment>
<evidence type="ECO:0000256" key="4">
    <source>
        <dbReference type="ARBA" id="ARBA00022490"/>
    </source>
</evidence>
<reference evidence="9 10" key="1">
    <citation type="submission" date="2014-09" db="EMBL/GenBank/DDBJ databases">
        <authorList>
            <person name="Urmite Genomes Urmite Genomes"/>
        </authorList>
    </citation>
    <scope>NUCLEOTIDE SEQUENCE [LARGE SCALE GENOMIC DNA]</scope>
    <source>
        <strain evidence="9 10">ES2</strain>
    </source>
</reference>
<feature type="domain" description="RecX second three-helical" evidence="6">
    <location>
        <begin position="108"/>
        <end position="149"/>
    </location>
</feature>
<evidence type="ECO:0000256" key="2">
    <source>
        <dbReference type="ARBA" id="ARBA00009695"/>
    </source>
</evidence>
<dbReference type="InterPro" id="IPR053924">
    <property type="entry name" value="RecX_HTH_2nd"/>
</dbReference>
<evidence type="ECO:0000259" key="8">
    <source>
        <dbReference type="Pfam" id="PF21982"/>
    </source>
</evidence>
<comment type="subcellular location">
    <subcellularLocation>
        <location evidence="1 5">Cytoplasm</location>
    </subcellularLocation>
</comment>